<feature type="region of interest" description="Disordered" evidence="1">
    <location>
        <begin position="86"/>
        <end position="116"/>
    </location>
</feature>
<evidence type="ECO:0000256" key="1">
    <source>
        <dbReference type="SAM" id="MobiDB-lite"/>
    </source>
</evidence>
<organism evidence="2 3">
    <name type="scientific">Microbacterium phage Caron</name>
    <dbReference type="NCBI Taxonomy" id="3028494"/>
    <lineage>
        <taxon>Viruses</taxon>
        <taxon>Duplodnaviria</taxon>
        <taxon>Heunggongvirae</taxon>
        <taxon>Uroviricota</taxon>
        <taxon>Caudoviricetes</taxon>
        <taxon>Casidaviridae</taxon>
        <taxon>Barnstormervirus</taxon>
        <taxon>Barnstormervirus caron</taxon>
    </lineage>
</organism>
<evidence type="ECO:0000313" key="3">
    <source>
        <dbReference type="Proteomes" id="UP001219759"/>
    </source>
</evidence>
<name>A0AAF0CK28_9CAUD</name>
<gene>
    <name evidence="2" type="primary">32</name>
    <name evidence="2" type="ORF">SEA_CARON_32</name>
</gene>
<dbReference type="EMBL" id="OQ190481">
    <property type="protein sequence ID" value="WDS52058.1"/>
    <property type="molecule type" value="Genomic_DNA"/>
</dbReference>
<feature type="compositionally biased region" description="Basic and acidic residues" evidence="1">
    <location>
        <begin position="92"/>
        <end position="101"/>
    </location>
</feature>
<proteinExistence type="predicted"/>
<accession>A0AAF0CK28</accession>
<reference evidence="3" key="1">
    <citation type="submission" date="2023-01" db="EMBL/GenBank/DDBJ databases">
        <authorList>
            <person name="Bendele M."/>
            <person name="Baldwin A.R."/>
            <person name="Chauncey H.A."/>
            <person name="Connelly K.A."/>
            <person name="Daniel I."/>
            <person name="Fitzgerald E.B."/>
            <person name="McKinney B.E."/>
            <person name="Murray D.M."/>
            <person name="Parshall S."/>
            <person name="Stokes L.T."/>
            <person name="Tanaka K.N."/>
            <person name="Vinson E.C."/>
            <person name="Klevikis C."/>
            <person name="Temple L."/>
            <person name="Utz L."/>
            <person name="Rinehart C.A."/>
            <person name="Garlena R.A."/>
            <person name="Russell D.A."/>
            <person name="Jacobs-Sera D."/>
            <person name="Hatfull G.F."/>
        </authorList>
    </citation>
    <scope>NUCLEOTIDE SEQUENCE [LARGE SCALE GENOMIC DNA]</scope>
</reference>
<protein>
    <submittedName>
        <fullName evidence="2">Uncharacterized protein</fullName>
    </submittedName>
</protein>
<keyword evidence="3" id="KW-1185">Reference proteome</keyword>
<sequence>MTRPEYPIALPSEPGLYESAVLLDRVTIRVNGPDNADTIVERGDTRYEHAILDLRHYASEYGPFRRLDDEPTPDPEPLAAWELELLGQTPAHEPEGQHEAELNDLEPPVAPEEAAA</sequence>
<evidence type="ECO:0000313" key="2">
    <source>
        <dbReference type="EMBL" id="WDS52058.1"/>
    </source>
</evidence>
<dbReference type="Proteomes" id="UP001219759">
    <property type="component" value="Segment"/>
</dbReference>